<dbReference type="OrthoDB" id="412006at2759"/>
<sequence>MVDFDSLWPRGLFPDPGGRSRIPGLISKGTSSHETIVEDNQGKERIFREAFFPPPPVESKVPTNVEYPEPKWTFAPPTGRQIYNAIGRMKNGKATRSGTFSNDFLKACRDVIVPYLGVLYRASFELAIYPEEWSLNETIVLRKLGKSDYRQAGAWRPDITTWRPIVLSDGLGQLLNSIMAEEITKQAELLGLLPAMQFG</sequence>
<proteinExistence type="predicted"/>
<gene>
    <name evidence="1" type="ORF">K435DRAFT_658143</name>
</gene>
<evidence type="ECO:0000313" key="1">
    <source>
        <dbReference type="EMBL" id="THU99830.1"/>
    </source>
</evidence>
<keyword evidence="2" id="KW-1185">Reference proteome</keyword>
<dbReference type="Proteomes" id="UP000297245">
    <property type="component" value="Unassembled WGS sequence"/>
</dbReference>
<evidence type="ECO:0000313" key="2">
    <source>
        <dbReference type="Proteomes" id="UP000297245"/>
    </source>
</evidence>
<dbReference type="EMBL" id="ML179113">
    <property type="protein sequence ID" value="THU99830.1"/>
    <property type="molecule type" value="Genomic_DNA"/>
</dbReference>
<name>A0A4S8MBY9_DENBC</name>
<organism evidence="1 2">
    <name type="scientific">Dendrothele bispora (strain CBS 962.96)</name>
    <dbReference type="NCBI Taxonomy" id="1314807"/>
    <lineage>
        <taxon>Eukaryota</taxon>
        <taxon>Fungi</taxon>
        <taxon>Dikarya</taxon>
        <taxon>Basidiomycota</taxon>
        <taxon>Agaricomycotina</taxon>
        <taxon>Agaricomycetes</taxon>
        <taxon>Agaricomycetidae</taxon>
        <taxon>Agaricales</taxon>
        <taxon>Agaricales incertae sedis</taxon>
        <taxon>Dendrothele</taxon>
    </lineage>
</organism>
<feature type="non-terminal residue" evidence="1">
    <location>
        <position position="199"/>
    </location>
</feature>
<protein>
    <submittedName>
        <fullName evidence="1">Uncharacterized protein</fullName>
    </submittedName>
</protein>
<reference evidence="1 2" key="1">
    <citation type="journal article" date="2019" name="Nat. Ecol. Evol.">
        <title>Megaphylogeny resolves global patterns of mushroom evolution.</title>
        <authorList>
            <person name="Varga T."/>
            <person name="Krizsan K."/>
            <person name="Foldi C."/>
            <person name="Dima B."/>
            <person name="Sanchez-Garcia M."/>
            <person name="Sanchez-Ramirez S."/>
            <person name="Szollosi G.J."/>
            <person name="Szarkandi J.G."/>
            <person name="Papp V."/>
            <person name="Albert L."/>
            <person name="Andreopoulos W."/>
            <person name="Angelini C."/>
            <person name="Antonin V."/>
            <person name="Barry K.W."/>
            <person name="Bougher N.L."/>
            <person name="Buchanan P."/>
            <person name="Buyck B."/>
            <person name="Bense V."/>
            <person name="Catcheside P."/>
            <person name="Chovatia M."/>
            <person name="Cooper J."/>
            <person name="Damon W."/>
            <person name="Desjardin D."/>
            <person name="Finy P."/>
            <person name="Geml J."/>
            <person name="Haridas S."/>
            <person name="Hughes K."/>
            <person name="Justo A."/>
            <person name="Karasinski D."/>
            <person name="Kautmanova I."/>
            <person name="Kiss B."/>
            <person name="Kocsube S."/>
            <person name="Kotiranta H."/>
            <person name="LaButti K.M."/>
            <person name="Lechner B.E."/>
            <person name="Liimatainen K."/>
            <person name="Lipzen A."/>
            <person name="Lukacs Z."/>
            <person name="Mihaltcheva S."/>
            <person name="Morgado L.N."/>
            <person name="Niskanen T."/>
            <person name="Noordeloos M.E."/>
            <person name="Ohm R.A."/>
            <person name="Ortiz-Santana B."/>
            <person name="Ovrebo C."/>
            <person name="Racz N."/>
            <person name="Riley R."/>
            <person name="Savchenko A."/>
            <person name="Shiryaev A."/>
            <person name="Soop K."/>
            <person name="Spirin V."/>
            <person name="Szebenyi C."/>
            <person name="Tomsovsky M."/>
            <person name="Tulloss R.E."/>
            <person name="Uehling J."/>
            <person name="Grigoriev I.V."/>
            <person name="Vagvolgyi C."/>
            <person name="Papp T."/>
            <person name="Martin F.M."/>
            <person name="Miettinen O."/>
            <person name="Hibbett D.S."/>
            <person name="Nagy L.G."/>
        </authorList>
    </citation>
    <scope>NUCLEOTIDE SEQUENCE [LARGE SCALE GENOMIC DNA]</scope>
    <source>
        <strain evidence="1 2">CBS 962.96</strain>
    </source>
</reference>
<accession>A0A4S8MBY9</accession>
<dbReference type="AlphaFoldDB" id="A0A4S8MBY9"/>